<organism evidence="4 5">
    <name type="scientific">Gulbenkiania mobilis</name>
    <dbReference type="NCBI Taxonomy" id="397457"/>
    <lineage>
        <taxon>Bacteria</taxon>
        <taxon>Pseudomonadati</taxon>
        <taxon>Pseudomonadota</taxon>
        <taxon>Betaproteobacteria</taxon>
        <taxon>Neisseriales</taxon>
        <taxon>Chromobacteriaceae</taxon>
        <taxon>Gulbenkiania</taxon>
    </lineage>
</organism>
<keyword evidence="4" id="KW-0413">Isomerase</keyword>
<dbReference type="InterPro" id="IPR010987">
    <property type="entry name" value="Glutathione-S-Trfase_C-like"/>
</dbReference>
<dbReference type="PANTHER" id="PTHR42673">
    <property type="entry name" value="MALEYLACETOACETATE ISOMERASE"/>
    <property type="match status" value="1"/>
</dbReference>
<dbReference type="CDD" id="cd03191">
    <property type="entry name" value="GST_C_Zeta"/>
    <property type="match status" value="1"/>
</dbReference>
<feature type="domain" description="GST N-terminal" evidence="2">
    <location>
        <begin position="5"/>
        <end position="86"/>
    </location>
</feature>
<protein>
    <submittedName>
        <fullName evidence="4">Maleylacetoacetate isomerase/maleylpyruvate isomerase</fullName>
    </submittedName>
</protein>
<dbReference type="SFLD" id="SFLDG00358">
    <property type="entry name" value="Main_(cytGST)"/>
    <property type="match status" value="1"/>
</dbReference>
<dbReference type="SUPFAM" id="SSF52833">
    <property type="entry name" value="Thioredoxin-like"/>
    <property type="match status" value="1"/>
</dbReference>
<dbReference type="InterPro" id="IPR005955">
    <property type="entry name" value="GST_Zeta"/>
</dbReference>
<dbReference type="PANTHER" id="PTHR42673:SF21">
    <property type="entry name" value="GLUTATHIONE S-TRANSFERASE YFCF"/>
    <property type="match status" value="1"/>
</dbReference>
<dbReference type="InterPro" id="IPR036282">
    <property type="entry name" value="Glutathione-S-Trfase_C_sf"/>
</dbReference>
<dbReference type="PROSITE" id="PS50404">
    <property type="entry name" value="GST_NTER"/>
    <property type="match status" value="1"/>
</dbReference>
<dbReference type="EMBL" id="SMDA01000009">
    <property type="protein sequence ID" value="TCW29590.1"/>
    <property type="molecule type" value="Genomic_DNA"/>
</dbReference>
<dbReference type="GO" id="GO:0016853">
    <property type="term" value="F:isomerase activity"/>
    <property type="evidence" value="ECO:0007669"/>
    <property type="project" value="UniProtKB-KW"/>
</dbReference>
<evidence type="ECO:0000313" key="5">
    <source>
        <dbReference type="Proteomes" id="UP000294801"/>
    </source>
</evidence>
<dbReference type="InterPro" id="IPR004046">
    <property type="entry name" value="GST_C"/>
</dbReference>
<evidence type="ECO:0000259" key="3">
    <source>
        <dbReference type="PROSITE" id="PS50405"/>
    </source>
</evidence>
<dbReference type="Pfam" id="PF13417">
    <property type="entry name" value="GST_N_3"/>
    <property type="match status" value="1"/>
</dbReference>
<dbReference type="NCBIfam" id="TIGR01262">
    <property type="entry name" value="maiA"/>
    <property type="match status" value="1"/>
</dbReference>
<dbReference type="InterPro" id="IPR040079">
    <property type="entry name" value="Glutathione_S-Trfase"/>
</dbReference>
<evidence type="ECO:0000313" key="4">
    <source>
        <dbReference type="EMBL" id="TCW29590.1"/>
    </source>
</evidence>
<dbReference type="InterPro" id="IPR004045">
    <property type="entry name" value="Glutathione_S-Trfase_N"/>
</dbReference>
<dbReference type="CDD" id="cd03042">
    <property type="entry name" value="GST_N_Zeta"/>
    <property type="match status" value="1"/>
</dbReference>
<dbReference type="SUPFAM" id="SSF47616">
    <property type="entry name" value="GST C-terminal domain-like"/>
    <property type="match status" value="1"/>
</dbReference>
<accession>A0ABY2CU79</accession>
<evidence type="ECO:0000256" key="1">
    <source>
        <dbReference type="ARBA" id="ARBA00010007"/>
    </source>
</evidence>
<comment type="caution">
    <text evidence="4">The sequence shown here is derived from an EMBL/GenBank/DDBJ whole genome shotgun (WGS) entry which is preliminary data.</text>
</comment>
<reference evidence="4 5" key="1">
    <citation type="submission" date="2019-03" db="EMBL/GenBank/DDBJ databases">
        <title>Genomic Encyclopedia of Type Strains, Phase IV (KMG-IV): sequencing the most valuable type-strain genomes for metagenomic binning, comparative biology and taxonomic classification.</title>
        <authorList>
            <person name="Goeker M."/>
        </authorList>
    </citation>
    <scope>NUCLEOTIDE SEQUENCE [LARGE SCALE GENOMIC DNA]</scope>
    <source>
        <strain evidence="4 5">DSM 18507</strain>
    </source>
</reference>
<comment type="similarity">
    <text evidence="1">Belongs to the GST superfamily. Zeta family.</text>
</comment>
<dbReference type="InterPro" id="IPR034333">
    <property type="entry name" value="GST_Zeta_N"/>
</dbReference>
<feature type="domain" description="GST C-terminal" evidence="3">
    <location>
        <begin position="92"/>
        <end position="217"/>
    </location>
</feature>
<gene>
    <name evidence="4" type="ORF">EV669_10965</name>
</gene>
<dbReference type="InterPro" id="IPR036249">
    <property type="entry name" value="Thioredoxin-like_sf"/>
</dbReference>
<evidence type="ECO:0000259" key="2">
    <source>
        <dbReference type="PROSITE" id="PS50404"/>
    </source>
</evidence>
<dbReference type="Gene3D" id="1.20.1050.10">
    <property type="match status" value="1"/>
</dbReference>
<dbReference type="Proteomes" id="UP000294801">
    <property type="component" value="Unassembled WGS sequence"/>
</dbReference>
<sequence>MNKPAGRVLHGYFRSSAAYRVRIALAWKGLAYRQAPVSLIKGEQQTDGYRRLNPQGLVPALEDGGRVLTQSLAICEYLEEAYPDTPRLLPDDVVARAEVRALAQQIACDLHPLNNLRVLRYLVEVLGKDDAQKQRWYAHWTQEGLAAFESTLARTAGMYCVGDTVSLADVCLVPQVFNARRFDVDLAPYPRLQAVAGRLEALPAFEAAHPARQPDAA</sequence>
<dbReference type="RefSeq" id="WP_132098850.1">
    <property type="nucleotide sequence ID" value="NZ_SMDA01000009.1"/>
</dbReference>
<dbReference type="Pfam" id="PF14497">
    <property type="entry name" value="GST_C_3"/>
    <property type="match status" value="1"/>
</dbReference>
<keyword evidence="5" id="KW-1185">Reference proteome</keyword>
<dbReference type="Gene3D" id="3.40.30.10">
    <property type="entry name" value="Glutaredoxin"/>
    <property type="match status" value="1"/>
</dbReference>
<dbReference type="SFLD" id="SFLDS00019">
    <property type="entry name" value="Glutathione_Transferase_(cytos"/>
    <property type="match status" value="1"/>
</dbReference>
<dbReference type="PROSITE" id="PS50405">
    <property type="entry name" value="GST_CTER"/>
    <property type="match status" value="1"/>
</dbReference>
<dbReference type="InterPro" id="IPR034330">
    <property type="entry name" value="GST_Zeta_C"/>
</dbReference>
<proteinExistence type="inferred from homology"/>
<name>A0ABY2CU79_GULMO</name>